<dbReference type="Pfam" id="PF22752">
    <property type="entry name" value="DUF488-N3i"/>
    <property type="match status" value="1"/>
</dbReference>
<evidence type="ECO:0000313" key="2">
    <source>
        <dbReference type="EMBL" id="WPF25965.1"/>
    </source>
</evidence>
<accession>A0AAU0Q2C8</accession>
<dbReference type="PANTHER" id="PTHR36849">
    <property type="entry name" value="CYTOPLASMIC PROTEIN-RELATED"/>
    <property type="match status" value="1"/>
</dbReference>
<gene>
    <name evidence="2" type="ORF">Q0N40_01365</name>
</gene>
<keyword evidence="3" id="KW-1185">Reference proteome</keyword>
<dbReference type="Proteomes" id="UP001174314">
    <property type="component" value="Chromosome"/>
</dbReference>
<dbReference type="EMBL" id="CP137757">
    <property type="protein sequence ID" value="WPF25965.1"/>
    <property type="molecule type" value="Genomic_DNA"/>
</dbReference>
<dbReference type="RefSeq" id="WP_204088617.1">
    <property type="nucleotide sequence ID" value="NZ_CP137757.1"/>
</dbReference>
<dbReference type="KEGG" id="cpsk:Q0N40_01365"/>
<name>A0AAU0Q2C8_9CORY</name>
<sequence length="141" mass="15733">MITTEKIHDKPPEGEGTRILVDRLWPRGVKKATAPVDEWLKGLAPSPELRKDWGHDPARFSEFADRYRSELDERLAAYKDATDSGDDGDSSEADSDSEAAQVGELCERAASGENIILVFAAKDRVFNHAVVLKAWLDEHTR</sequence>
<dbReference type="PANTHER" id="PTHR36849:SF1">
    <property type="entry name" value="CYTOPLASMIC PROTEIN"/>
    <property type="match status" value="1"/>
</dbReference>
<organism evidence="2 3">
    <name type="scientific">Corynebacterium pseudokroppenstedtii</name>
    <dbReference type="NCBI Taxonomy" id="2804917"/>
    <lineage>
        <taxon>Bacteria</taxon>
        <taxon>Bacillati</taxon>
        <taxon>Actinomycetota</taxon>
        <taxon>Actinomycetes</taxon>
        <taxon>Mycobacteriales</taxon>
        <taxon>Corynebacteriaceae</taxon>
        <taxon>Corynebacterium</taxon>
    </lineage>
</organism>
<protein>
    <submittedName>
        <fullName evidence="2">DUF488 family protein</fullName>
    </submittedName>
</protein>
<evidence type="ECO:0000313" key="3">
    <source>
        <dbReference type="Proteomes" id="UP001174314"/>
    </source>
</evidence>
<dbReference type="AlphaFoldDB" id="A0AAU0Q2C8"/>
<feature type="region of interest" description="Disordered" evidence="1">
    <location>
        <begin position="78"/>
        <end position="104"/>
    </location>
</feature>
<evidence type="ECO:0000256" key="1">
    <source>
        <dbReference type="SAM" id="MobiDB-lite"/>
    </source>
</evidence>
<proteinExistence type="predicted"/>
<reference evidence="2 3" key="1">
    <citation type="submission" date="2023-10" db="EMBL/GenBank/DDBJ databases">
        <title>complete genome sequence of Corynebacterium pseudokroppenstedtii P15-C1.</title>
        <authorList>
            <person name="Bruggemann H."/>
            <person name="Poehlein A."/>
        </authorList>
    </citation>
    <scope>NUCLEOTIDE SEQUENCE [LARGE SCALE GENOMIC DNA]</scope>
    <source>
        <strain evidence="2 3">P15_C1</strain>
    </source>
</reference>
<feature type="compositionally biased region" description="Acidic residues" evidence="1">
    <location>
        <begin position="83"/>
        <end position="97"/>
    </location>
</feature>
<dbReference type="InterPro" id="IPR052552">
    <property type="entry name" value="YeaO-like"/>
</dbReference>